<feature type="region of interest" description="Disordered" evidence="6">
    <location>
        <begin position="49"/>
        <end position="117"/>
    </location>
</feature>
<comment type="subcellular location">
    <subcellularLocation>
        <location evidence="1">Nucleus</location>
    </subcellularLocation>
</comment>
<dbReference type="InterPro" id="IPR050283">
    <property type="entry name" value="E-box_TF_Regulators"/>
</dbReference>
<evidence type="ECO:0000256" key="5">
    <source>
        <dbReference type="ARBA" id="ARBA00023242"/>
    </source>
</evidence>
<proteinExistence type="predicted"/>
<evidence type="ECO:0000256" key="6">
    <source>
        <dbReference type="SAM" id="MobiDB-lite"/>
    </source>
</evidence>
<dbReference type="Proteomes" id="UP001233999">
    <property type="component" value="Unassembled WGS sequence"/>
</dbReference>
<dbReference type="Gene3D" id="4.10.280.10">
    <property type="entry name" value="Helix-loop-helix DNA-binding domain"/>
    <property type="match status" value="1"/>
</dbReference>
<keyword evidence="3" id="KW-0238">DNA-binding</keyword>
<feature type="domain" description="BHLH" evidence="7">
    <location>
        <begin position="162"/>
        <end position="214"/>
    </location>
</feature>
<keyword evidence="2" id="KW-0805">Transcription regulation</keyword>
<dbReference type="AlphaFoldDB" id="A0AAD8ET15"/>
<dbReference type="CDD" id="cd11466">
    <property type="entry name" value="bHLH_TS_HAND"/>
    <property type="match status" value="1"/>
</dbReference>
<dbReference type="SMART" id="SM00353">
    <property type="entry name" value="HLH"/>
    <property type="match status" value="1"/>
</dbReference>
<reference evidence="8" key="1">
    <citation type="journal article" date="2023" name="IScience">
        <title>Live-bearing cockroach genome reveals convergent evolutionary mechanisms linked to viviparity in insects and beyond.</title>
        <authorList>
            <person name="Fouks B."/>
            <person name="Harrison M.C."/>
            <person name="Mikhailova A.A."/>
            <person name="Marchal E."/>
            <person name="English S."/>
            <person name="Carruthers M."/>
            <person name="Jennings E.C."/>
            <person name="Chiamaka E.L."/>
            <person name="Frigard R.A."/>
            <person name="Pippel M."/>
            <person name="Attardo G.M."/>
            <person name="Benoit J.B."/>
            <person name="Bornberg-Bauer E."/>
            <person name="Tobe S.S."/>
        </authorList>
    </citation>
    <scope>NUCLEOTIDE SEQUENCE</scope>
    <source>
        <strain evidence="8">Stay&amp;Tobe</strain>
    </source>
</reference>
<evidence type="ECO:0000256" key="3">
    <source>
        <dbReference type="ARBA" id="ARBA00023125"/>
    </source>
</evidence>
<dbReference type="InterPro" id="IPR036638">
    <property type="entry name" value="HLH_DNA-bd_sf"/>
</dbReference>
<dbReference type="PANTHER" id="PTHR23349">
    <property type="entry name" value="BASIC HELIX-LOOP-HELIX TRANSCRIPTION FACTOR, TWIST"/>
    <property type="match status" value="1"/>
</dbReference>
<dbReference type="PANTHER" id="PTHR23349:SF68">
    <property type="entry name" value="FI14601P"/>
    <property type="match status" value="1"/>
</dbReference>
<sequence>MSVIGGYNSSAAATPPGHAVSLHNQDSYYHHQAAAAAAFYHQQNQHHHYLHHLHHHQGSNGGSGMDAPTSTTHHTPCSSSSSGPGTPTGSRGDESPIYDEDPLNPHDYDHPHHPHHHLHMHHPDIIISHYTGRIDNGAPNSEYCTTTTYYTNGSNVPVRVVKRRNCANKKERKRTQSINNAFADLRDCIPNVPADTKLSKIKTLRLATSYIGYLMGVLESDDPGACDTGFRAELVHTGSGRRASTGSADYGSGILGAAECSAAATGNQRKGKGRTGWPQHVWALELKQEQL</sequence>
<dbReference type="GO" id="GO:0000981">
    <property type="term" value="F:DNA-binding transcription factor activity, RNA polymerase II-specific"/>
    <property type="evidence" value="ECO:0007669"/>
    <property type="project" value="TreeGrafter"/>
</dbReference>
<dbReference type="SUPFAM" id="SSF47459">
    <property type="entry name" value="HLH, helix-loop-helix DNA-binding domain"/>
    <property type="match status" value="1"/>
</dbReference>
<evidence type="ECO:0000256" key="1">
    <source>
        <dbReference type="ARBA" id="ARBA00004123"/>
    </source>
</evidence>
<keyword evidence="4" id="KW-0804">Transcription</keyword>
<dbReference type="FunFam" id="4.10.280.10:FF:000010">
    <property type="entry name" value="Scleraxis bHLH transcription factor"/>
    <property type="match status" value="1"/>
</dbReference>
<dbReference type="GO" id="GO:0032502">
    <property type="term" value="P:developmental process"/>
    <property type="evidence" value="ECO:0007669"/>
    <property type="project" value="TreeGrafter"/>
</dbReference>
<dbReference type="Pfam" id="PF00010">
    <property type="entry name" value="HLH"/>
    <property type="match status" value="1"/>
</dbReference>
<evidence type="ECO:0000256" key="2">
    <source>
        <dbReference type="ARBA" id="ARBA00023015"/>
    </source>
</evidence>
<evidence type="ECO:0000313" key="8">
    <source>
        <dbReference type="EMBL" id="KAJ9601019.1"/>
    </source>
</evidence>
<dbReference type="GO" id="GO:0046983">
    <property type="term" value="F:protein dimerization activity"/>
    <property type="evidence" value="ECO:0007669"/>
    <property type="project" value="InterPro"/>
</dbReference>
<reference evidence="8" key="2">
    <citation type="submission" date="2023-05" db="EMBL/GenBank/DDBJ databases">
        <authorList>
            <person name="Fouks B."/>
        </authorList>
    </citation>
    <scope>NUCLEOTIDE SEQUENCE</scope>
    <source>
        <strain evidence="8">Stay&amp;Tobe</strain>
        <tissue evidence="8">Testes</tissue>
    </source>
</reference>
<dbReference type="GO" id="GO:0000977">
    <property type="term" value="F:RNA polymerase II transcription regulatory region sequence-specific DNA binding"/>
    <property type="evidence" value="ECO:0007669"/>
    <property type="project" value="TreeGrafter"/>
</dbReference>
<dbReference type="GO" id="GO:0005634">
    <property type="term" value="C:nucleus"/>
    <property type="evidence" value="ECO:0007669"/>
    <property type="project" value="UniProtKB-SubCell"/>
</dbReference>
<dbReference type="PROSITE" id="PS50888">
    <property type="entry name" value="BHLH"/>
    <property type="match status" value="1"/>
</dbReference>
<evidence type="ECO:0000313" key="9">
    <source>
        <dbReference type="Proteomes" id="UP001233999"/>
    </source>
</evidence>
<dbReference type="InterPro" id="IPR011598">
    <property type="entry name" value="bHLH_dom"/>
</dbReference>
<keyword evidence="9" id="KW-1185">Reference proteome</keyword>
<protein>
    <recommendedName>
        <fullName evidence="7">BHLH domain-containing protein</fullName>
    </recommendedName>
</protein>
<feature type="compositionally biased region" description="Low complexity" evidence="6">
    <location>
        <begin position="68"/>
        <end position="90"/>
    </location>
</feature>
<evidence type="ECO:0000256" key="4">
    <source>
        <dbReference type="ARBA" id="ARBA00023163"/>
    </source>
</evidence>
<accession>A0AAD8ET15</accession>
<gene>
    <name evidence="8" type="ORF">L9F63_000857</name>
</gene>
<keyword evidence="5" id="KW-0539">Nucleus</keyword>
<comment type="caution">
    <text evidence="8">The sequence shown here is derived from an EMBL/GenBank/DDBJ whole genome shotgun (WGS) entry which is preliminary data.</text>
</comment>
<evidence type="ECO:0000259" key="7">
    <source>
        <dbReference type="PROSITE" id="PS50888"/>
    </source>
</evidence>
<dbReference type="EMBL" id="JASPKZ010000038">
    <property type="protein sequence ID" value="KAJ9601019.1"/>
    <property type="molecule type" value="Genomic_DNA"/>
</dbReference>
<name>A0AAD8ET15_DIPPU</name>
<organism evidence="8 9">
    <name type="scientific">Diploptera punctata</name>
    <name type="common">Pacific beetle cockroach</name>
    <dbReference type="NCBI Taxonomy" id="6984"/>
    <lineage>
        <taxon>Eukaryota</taxon>
        <taxon>Metazoa</taxon>
        <taxon>Ecdysozoa</taxon>
        <taxon>Arthropoda</taxon>
        <taxon>Hexapoda</taxon>
        <taxon>Insecta</taxon>
        <taxon>Pterygota</taxon>
        <taxon>Neoptera</taxon>
        <taxon>Polyneoptera</taxon>
        <taxon>Dictyoptera</taxon>
        <taxon>Blattodea</taxon>
        <taxon>Blaberoidea</taxon>
        <taxon>Blaberidae</taxon>
        <taxon>Diplopterinae</taxon>
        <taxon>Diploptera</taxon>
    </lineage>
</organism>